<keyword evidence="7" id="KW-1185">Reference proteome</keyword>
<keyword evidence="3" id="KW-0067">ATP-binding</keyword>
<dbReference type="Proteomes" id="UP001594288">
    <property type="component" value="Unassembled WGS sequence"/>
</dbReference>
<dbReference type="NCBIfam" id="TIGR00092">
    <property type="entry name" value="redox-regulated ATPase YchF"/>
    <property type="match status" value="1"/>
</dbReference>
<dbReference type="SUPFAM" id="SSF81271">
    <property type="entry name" value="TGS-like"/>
    <property type="match status" value="1"/>
</dbReference>
<keyword evidence="2" id="KW-0547">Nucleotide-binding</keyword>
<name>A0ABV6YQ22_UNCEI</name>
<keyword evidence="1" id="KW-0479">Metal-binding</keyword>
<dbReference type="InterPro" id="IPR004396">
    <property type="entry name" value="ATPase_YchF/OLA1"/>
</dbReference>
<evidence type="ECO:0000256" key="4">
    <source>
        <dbReference type="ARBA" id="ARBA00022842"/>
    </source>
</evidence>
<dbReference type="Gene3D" id="1.10.150.300">
    <property type="entry name" value="TGS-like domain"/>
    <property type="match status" value="1"/>
</dbReference>
<organism evidence="6 7">
    <name type="scientific">Eiseniibacteriota bacterium</name>
    <dbReference type="NCBI Taxonomy" id="2212470"/>
    <lineage>
        <taxon>Bacteria</taxon>
        <taxon>Candidatus Eiseniibacteriota</taxon>
    </lineage>
</organism>
<dbReference type="EMBL" id="JBHPEI010000076">
    <property type="protein sequence ID" value="MFC1800166.1"/>
    <property type="molecule type" value="Genomic_DNA"/>
</dbReference>
<dbReference type="InterPro" id="IPR031167">
    <property type="entry name" value="G_OBG"/>
</dbReference>
<dbReference type="PANTHER" id="PTHR23305">
    <property type="entry name" value="OBG GTPASE FAMILY"/>
    <property type="match status" value="1"/>
</dbReference>
<dbReference type="InterPro" id="IPR013029">
    <property type="entry name" value="YchF_C"/>
</dbReference>
<dbReference type="Pfam" id="PF06071">
    <property type="entry name" value="YchF-GTPase_C"/>
    <property type="match status" value="1"/>
</dbReference>
<sequence>AIVRPEKVTHPVLRFVDIAGLARGASKGEGLGNLFLSHIRGVDAIAHVLRCFEDGAVVHVEGEVDPARDLEIVETELSLSDIQALDRRIEKLRKLTRTGDEHARKQEMFLAGVRAGLDGGRAYVEPDDLDPELAAVLTEIQLLSSKSVLFVANIGDEPRSDKALERIGIAERAARERKAACIPVSAKLETEIGELSAEEGAAMLKEMGFEDGALKRFVRACYELLQVITFFTIKGEETRGWTVRRGTNVRDAAGKIHSDMRDKFICAEIVSYGDLASSGGLAEARHKGLVRTEGKDYIVCDGDVVLVKFGK</sequence>
<dbReference type="Gene3D" id="3.40.50.300">
    <property type="entry name" value="P-loop containing nucleotide triphosphate hydrolases"/>
    <property type="match status" value="1"/>
</dbReference>
<evidence type="ECO:0000259" key="5">
    <source>
        <dbReference type="PROSITE" id="PS51710"/>
    </source>
</evidence>
<evidence type="ECO:0000256" key="2">
    <source>
        <dbReference type="ARBA" id="ARBA00022741"/>
    </source>
</evidence>
<gene>
    <name evidence="6" type="primary">ychF</name>
    <name evidence="6" type="ORF">ACFL2Z_04565</name>
</gene>
<dbReference type="Gene3D" id="3.10.20.30">
    <property type="match status" value="1"/>
</dbReference>
<keyword evidence="4" id="KW-0460">Magnesium</keyword>
<evidence type="ECO:0000256" key="3">
    <source>
        <dbReference type="ARBA" id="ARBA00022840"/>
    </source>
</evidence>
<evidence type="ECO:0000313" key="7">
    <source>
        <dbReference type="Proteomes" id="UP001594288"/>
    </source>
</evidence>
<dbReference type="PRINTS" id="PR00326">
    <property type="entry name" value="GTP1OBG"/>
</dbReference>
<dbReference type="SUPFAM" id="SSF52540">
    <property type="entry name" value="P-loop containing nucleoside triphosphate hydrolases"/>
    <property type="match status" value="1"/>
</dbReference>
<feature type="domain" description="OBG-type G" evidence="5">
    <location>
        <begin position="1"/>
        <end position="204"/>
    </location>
</feature>
<dbReference type="PANTHER" id="PTHR23305:SF18">
    <property type="entry name" value="OBG-TYPE G DOMAIN-CONTAINING PROTEIN"/>
    <property type="match status" value="1"/>
</dbReference>
<dbReference type="PROSITE" id="PS51710">
    <property type="entry name" value="G_OBG"/>
    <property type="match status" value="1"/>
</dbReference>
<accession>A0ABV6YQ22</accession>
<dbReference type="InterPro" id="IPR027417">
    <property type="entry name" value="P-loop_NTPase"/>
</dbReference>
<feature type="non-terminal residue" evidence="6">
    <location>
        <position position="1"/>
    </location>
</feature>
<proteinExistence type="predicted"/>
<dbReference type="InterPro" id="IPR006073">
    <property type="entry name" value="GTP-bd"/>
</dbReference>
<reference evidence="6 7" key="1">
    <citation type="submission" date="2024-09" db="EMBL/GenBank/DDBJ databases">
        <authorList>
            <person name="D'Angelo T."/>
        </authorList>
    </citation>
    <scope>NUCLEOTIDE SEQUENCE [LARGE SCALE GENOMIC DNA]</scope>
    <source>
        <strain evidence="6">SAG AM-311-F02</strain>
    </source>
</reference>
<dbReference type="InterPro" id="IPR023192">
    <property type="entry name" value="TGS-like_dom_sf"/>
</dbReference>
<comment type="caution">
    <text evidence="6">The sequence shown here is derived from an EMBL/GenBank/DDBJ whole genome shotgun (WGS) entry which is preliminary data.</text>
</comment>
<dbReference type="InterPro" id="IPR012676">
    <property type="entry name" value="TGS-like"/>
</dbReference>
<dbReference type="InterPro" id="IPR012675">
    <property type="entry name" value="Beta-grasp_dom_sf"/>
</dbReference>
<protein>
    <submittedName>
        <fullName evidence="6">Redox-regulated ATPase YchF</fullName>
    </submittedName>
</protein>
<evidence type="ECO:0000256" key="1">
    <source>
        <dbReference type="ARBA" id="ARBA00022723"/>
    </source>
</evidence>
<evidence type="ECO:0000313" key="6">
    <source>
        <dbReference type="EMBL" id="MFC1800166.1"/>
    </source>
</evidence>